<gene>
    <name evidence="1" type="ORF">F2Q70_00029542</name>
</gene>
<accession>A0A8S9FIN3</accession>
<evidence type="ECO:0000313" key="1">
    <source>
        <dbReference type="EMBL" id="KAF2532197.1"/>
    </source>
</evidence>
<dbReference type="AlphaFoldDB" id="A0A8S9FIN3"/>
<reference evidence="1" key="1">
    <citation type="submission" date="2019-12" db="EMBL/GenBank/DDBJ databases">
        <title>Genome sequencing and annotation of Brassica cretica.</title>
        <authorList>
            <person name="Studholme D.J."/>
            <person name="Sarris P.F."/>
        </authorList>
    </citation>
    <scope>NUCLEOTIDE SEQUENCE</scope>
    <source>
        <strain evidence="1">PFS-102/07</strain>
        <tissue evidence="1">Leaf</tissue>
    </source>
</reference>
<name>A0A8S9FIN3_BRACR</name>
<sequence>MATWTLPSLLPSRSADFDICPSFDFRSPWLRGWRRLPPILPAPRLEIGRLTWFCTGIWLAPYRGFCSVLEDFVEAVRGFLQVPAAGELFHKFIAENREEGYEPGEYVDIPLQSGSGQGGVEPFAHGSFARPFWECYGEHPLSVLGDVVVRISGAVIRFNVWEGELPGHLDQGDLIRERSICIRVRVALPDRGSYPWEPLYHGLHGIEPLGEHLFQVWASLAISRVDASPPDAVGGRFASVPELEVEILRFDLAELLGALLQLLGVFVELLLQALELRGELGIGLLPSFIQLSYLILQTIDLPLEFGLSLGSFGNFVSTTEQWTRLVIVQISSGKSRVLSSSEAT</sequence>
<dbReference type="EMBL" id="QGKY02002305">
    <property type="protein sequence ID" value="KAF2532197.1"/>
    <property type="molecule type" value="Genomic_DNA"/>
</dbReference>
<organism evidence="1">
    <name type="scientific">Brassica cretica</name>
    <name type="common">Mustard</name>
    <dbReference type="NCBI Taxonomy" id="69181"/>
    <lineage>
        <taxon>Eukaryota</taxon>
        <taxon>Viridiplantae</taxon>
        <taxon>Streptophyta</taxon>
        <taxon>Embryophyta</taxon>
        <taxon>Tracheophyta</taxon>
        <taxon>Spermatophyta</taxon>
        <taxon>Magnoliopsida</taxon>
        <taxon>eudicotyledons</taxon>
        <taxon>Gunneridae</taxon>
        <taxon>Pentapetalae</taxon>
        <taxon>rosids</taxon>
        <taxon>malvids</taxon>
        <taxon>Brassicales</taxon>
        <taxon>Brassicaceae</taxon>
        <taxon>Brassiceae</taxon>
        <taxon>Brassica</taxon>
    </lineage>
</organism>
<proteinExistence type="predicted"/>
<protein>
    <submittedName>
        <fullName evidence="1">Uncharacterized protein</fullName>
    </submittedName>
</protein>
<comment type="caution">
    <text evidence="1">The sequence shown here is derived from an EMBL/GenBank/DDBJ whole genome shotgun (WGS) entry which is preliminary data.</text>
</comment>